<gene>
    <name evidence="2" type="ORF">DCHRY22_LOCUS14301</name>
</gene>
<dbReference type="Proteomes" id="UP000789524">
    <property type="component" value="Unassembled WGS sequence"/>
</dbReference>
<feature type="domain" description="Methyltransferase" evidence="1">
    <location>
        <begin position="3"/>
        <end position="140"/>
    </location>
</feature>
<dbReference type="PANTHER" id="PTHR12496">
    <property type="entry name" value="CGI-41 METHYLTRANSFERASE"/>
    <property type="match status" value="1"/>
</dbReference>
<dbReference type="PANTHER" id="PTHR12496:SF2">
    <property type="entry name" value="METHYLTRANSFERASE-LIKE PROTEIN 25B"/>
    <property type="match status" value="1"/>
</dbReference>
<sequence>MSDFVNNTVKKAACNAVLDFGSGLGHLIRILSYKYNIQTIGIEMQTKLTSEARKLDLELEYTVKKYLTEEEMSKLIRPNHINLTLSSLQQLAEIPLNTKKYGLIGLHPCGDLGPLLIKHFVNTGDVKFICIVGCCFMKLSCNKEPCGYPMSEYLKGLNNDLSYFSREIACHAIETYCKRLCNGDYNDLKVHAYRAALEKLLQQLDPKLMHMPVRNVKHTNNMTFEEYCAAALHKLSIDPLNSSDVETDLLQWKKVVVLYTLRLAIAPLVETLILLDRVLFILEHGMT</sequence>
<keyword evidence="3" id="KW-1185">Reference proteome</keyword>
<organism evidence="2 3">
    <name type="scientific">Danaus chrysippus</name>
    <name type="common">African queen</name>
    <dbReference type="NCBI Taxonomy" id="151541"/>
    <lineage>
        <taxon>Eukaryota</taxon>
        <taxon>Metazoa</taxon>
        <taxon>Ecdysozoa</taxon>
        <taxon>Arthropoda</taxon>
        <taxon>Hexapoda</taxon>
        <taxon>Insecta</taxon>
        <taxon>Pterygota</taxon>
        <taxon>Neoptera</taxon>
        <taxon>Endopterygota</taxon>
        <taxon>Lepidoptera</taxon>
        <taxon>Glossata</taxon>
        <taxon>Ditrysia</taxon>
        <taxon>Papilionoidea</taxon>
        <taxon>Nymphalidae</taxon>
        <taxon>Danainae</taxon>
        <taxon>Danaini</taxon>
        <taxon>Danaina</taxon>
        <taxon>Danaus</taxon>
        <taxon>Anosia</taxon>
    </lineage>
</organism>
<protein>
    <submittedName>
        <fullName evidence="2">(African queen) hypothetical protein</fullName>
    </submittedName>
</protein>
<evidence type="ECO:0000313" key="2">
    <source>
        <dbReference type="EMBL" id="CAG9581829.1"/>
    </source>
</evidence>
<evidence type="ECO:0000313" key="3">
    <source>
        <dbReference type="Proteomes" id="UP000789524"/>
    </source>
</evidence>
<comment type="caution">
    <text evidence="2">The sequence shown here is derived from an EMBL/GenBank/DDBJ whole genome shotgun (WGS) entry which is preliminary data.</text>
</comment>
<evidence type="ECO:0000259" key="1">
    <source>
        <dbReference type="Pfam" id="PF13679"/>
    </source>
</evidence>
<dbReference type="OrthoDB" id="5875367at2759"/>
<name>A0A8J2R7B1_9NEOP</name>
<dbReference type="EMBL" id="CAKASE010000080">
    <property type="protein sequence ID" value="CAG9581829.1"/>
    <property type="molecule type" value="Genomic_DNA"/>
</dbReference>
<dbReference type="InterPro" id="IPR025714">
    <property type="entry name" value="Methyltranfer_dom"/>
</dbReference>
<dbReference type="Pfam" id="PF13679">
    <property type="entry name" value="Methyltransf_32"/>
    <property type="match status" value="1"/>
</dbReference>
<reference evidence="2" key="1">
    <citation type="submission" date="2021-09" db="EMBL/GenBank/DDBJ databases">
        <authorList>
            <person name="Martin H S."/>
        </authorList>
    </citation>
    <scope>NUCLEOTIDE SEQUENCE</scope>
</reference>
<proteinExistence type="predicted"/>
<dbReference type="InterPro" id="IPR052220">
    <property type="entry name" value="METTL25"/>
</dbReference>
<dbReference type="AlphaFoldDB" id="A0A8J2R7B1"/>
<accession>A0A8J2R7B1</accession>